<evidence type="ECO:0000313" key="2">
    <source>
        <dbReference type="Proteomes" id="UP000887540"/>
    </source>
</evidence>
<dbReference type="Proteomes" id="UP000887540">
    <property type="component" value="Unplaced"/>
</dbReference>
<accession>A0A914C8V0</accession>
<keyword evidence="1" id="KW-0456">Lyase</keyword>
<dbReference type="GO" id="GO:0006635">
    <property type="term" value="P:fatty acid beta-oxidation"/>
    <property type="evidence" value="ECO:0007669"/>
    <property type="project" value="TreeGrafter"/>
</dbReference>
<organism evidence="2 3">
    <name type="scientific">Acrobeloides nanus</name>
    <dbReference type="NCBI Taxonomy" id="290746"/>
    <lineage>
        <taxon>Eukaryota</taxon>
        <taxon>Metazoa</taxon>
        <taxon>Ecdysozoa</taxon>
        <taxon>Nematoda</taxon>
        <taxon>Chromadorea</taxon>
        <taxon>Rhabditida</taxon>
        <taxon>Tylenchina</taxon>
        <taxon>Cephalobomorpha</taxon>
        <taxon>Cephaloboidea</taxon>
        <taxon>Cephalobidae</taxon>
        <taxon>Acrobeloides</taxon>
    </lineage>
</organism>
<reference evidence="3" key="1">
    <citation type="submission" date="2022-11" db="UniProtKB">
        <authorList>
            <consortium name="WormBaseParasite"/>
        </authorList>
    </citation>
    <scope>IDENTIFICATION</scope>
</reference>
<dbReference type="WBParaSite" id="ACRNAN_Path_568.g2131.t1">
    <property type="protein sequence ID" value="ACRNAN_Path_568.g2131.t1"/>
    <property type="gene ID" value="ACRNAN_Path_568.g2131"/>
</dbReference>
<dbReference type="InterPro" id="IPR029045">
    <property type="entry name" value="ClpP/crotonase-like_dom_sf"/>
</dbReference>
<keyword evidence="2" id="KW-1185">Reference proteome</keyword>
<dbReference type="Pfam" id="PF00378">
    <property type="entry name" value="ECH_1"/>
    <property type="match status" value="1"/>
</dbReference>
<dbReference type="PANTHER" id="PTHR11941:SF27">
    <property type="entry name" value="ETHYLMALONYL-COA DECARBOXYLASE"/>
    <property type="match status" value="1"/>
</dbReference>
<sequence length="273" mass="29977">MASKNFDASISKARDYLSKFDGGSVTFESCDKTGIGRIFLHNEGKKNSLTGKMMVDFYECVEQLAKWKHGKLVIISGKGEDFCSGGDLGFVKQIAKPEDGYLMCTFMGEVMRKLRSLPVISIANVKGYALGGGTEIVCSCDIRVSHQDAKLGLVQARLGVTPGWSGLSRLVEIVGRSKAIELLTTSAILSAKEAKELGIVNFVYESDDELKKYLEKFQKNEPEVIQACKKAISALDDESSFEGKHRAEREVFASVWGGTHHLEALAKNTKHNK</sequence>
<protein>
    <submittedName>
        <fullName evidence="3">Ethylmalonyl-CoA decarboxylase</fullName>
    </submittedName>
</protein>
<dbReference type="CDD" id="cd06558">
    <property type="entry name" value="crotonase-like"/>
    <property type="match status" value="1"/>
</dbReference>
<evidence type="ECO:0000313" key="3">
    <source>
        <dbReference type="WBParaSite" id="ACRNAN_Path_568.g2131.t1"/>
    </source>
</evidence>
<dbReference type="Gene3D" id="3.90.226.10">
    <property type="entry name" value="2-enoyl-CoA Hydratase, Chain A, domain 1"/>
    <property type="match status" value="1"/>
</dbReference>
<dbReference type="AlphaFoldDB" id="A0A914C8V0"/>
<dbReference type="PANTHER" id="PTHR11941">
    <property type="entry name" value="ENOYL-COA HYDRATASE-RELATED"/>
    <property type="match status" value="1"/>
</dbReference>
<proteinExistence type="predicted"/>
<dbReference type="SUPFAM" id="SSF52096">
    <property type="entry name" value="ClpP/crotonase"/>
    <property type="match status" value="1"/>
</dbReference>
<dbReference type="InterPro" id="IPR001753">
    <property type="entry name" value="Enoyl-CoA_hydra/iso"/>
</dbReference>
<name>A0A914C8V0_9BILA</name>
<dbReference type="GO" id="GO:0016829">
    <property type="term" value="F:lyase activity"/>
    <property type="evidence" value="ECO:0007669"/>
    <property type="project" value="UniProtKB-KW"/>
</dbReference>
<evidence type="ECO:0000256" key="1">
    <source>
        <dbReference type="ARBA" id="ARBA00023239"/>
    </source>
</evidence>
<dbReference type="GO" id="GO:0005829">
    <property type="term" value="C:cytosol"/>
    <property type="evidence" value="ECO:0007669"/>
    <property type="project" value="TreeGrafter"/>
</dbReference>